<dbReference type="Proteomes" id="UP000014975">
    <property type="component" value="Unassembled WGS sequence"/>
</dbReference>
<organism evidence="1 2">
    <name type="scientific">Alkalidesulfovibrio alkalitolerans DSM 16529</name>
    <dbReference type="NCBI Taxonomy" id="1121439"/>
    <lineage>
        <taxon>Bacteria</taxon>
        <taxon>Pseudomonadati</taxon>
        <taxon>Thermodesulfobacteriota</taxon>
        <taxon>Desulfovibrionia</taxon>
        <taxon>Desulfovibrionales</taxon>
        <taxon>Desulfovibrionaceae</taxon>
        <taxon>Alkalidesulfovibrio</taxon>
    </lineage>
</organism>
<sequence length="171" mass="17967">MDDVMSCPVSGQSLRILSGGQTGVDRAALDVARALGLPHGGWCPRGRLAEDGVIPACYDLRETLSGGYGARTERNIAEADATLILTVGELTRGTALTRRLAKRLARPHLVVDLARPPLPEVVRAWLLGIGARSLNVAGSSESKRPGIHALARAFLHAVLLGRPANGGTARP</sequence>
<dbReference type="EMBL" id="ATHI01000027">
    <property type="protein sequence ID" value="EPR32369.1"/>
    <property type="molecule type" value="Genomic_DNA"/>
</dbReference>
<protein>
    <submittedName>
        <fullName evidence="1">Putative Molybdenum cofactor carrier</fullName>
    </submittedName>
</protein>
<dbReference type="RefSeq" id="WP_020887418.1">
    <property type="nucleotide sequence ID" value="NZ_ATHI01000027.1"/>
</dbReference>
<accession>S7UEX5</accession>
<evidence type="ECO:0000313" key="1">
    <source>
        <dbReference type="EMBL" id="EPR32369.1"/>
    </source>
</evidence>
<dbReference type="PATRIC" id="fig|1121439.3.peg.2081"/>
<dbReference type="InterPro" id="IPR024755">
    <property type="entry name" value="cpYpsA"/>
</dbReference>
<keyword evidence="2" id="KW-1185">Reference proteome</keyword>
<gene>
    <name evidence="1" type="ORF">dsat_0721</name>
</gene>
<dbReference type="OrthoDB" id="283616at2"/>
<dbReference type="STRING" id="1121439.dsat_0721"/>
<dbReference type="eggNOG" id="COG0758">
    <property type="taxonomic scope" value="Bacteria"/>
</dbReference>
<name>S7UEX5_9BACT</name>
<dbReference type="AlphaFoldDB" id="S7UEX5"/>
<evidence type="ECO:0000313" key="2">
    <source>
        <dbReference type="Proteomes" id="UP000014975"/>
    </source>
</evidence>
<reference evidence="1 2" key="1">
    <citation type="journal article" date="2013" name="Genome Announc.">
        <title>Draft genome sequences for three mercury-methylating, sulfate-reducing bacteria.</title>
        <authorList>
            <person name="Brown S.D."/>
            <person name="Hurt R.A.Jr."/>
            <person name="Gilmour C.C."/>
            <person name="Elias D.A."/>
        </authorList>
    </citation>
    <scope>NUCLEOTIDE SEQUENCE [LARGE SCALE GENOMIC DNA]</scope>
    <source>
        <strain evidence="1 2">DSM 16529</strain>
    </source>
</reference>
<dbReference type="Pfam" id="PF12694">
    <property type="entry name" value="cpYpsA"/>
    <property type="match status" value="1"/>
</dbReference>
<dbReference type="Gene3D" id="3.40.50.450">
    <property type="match status" value="1"/>
</dbReference>
<comment type="caution">
    <text evidence="1">The sequence shown here is derived from an EMBL/GenBank/DDBJ whole genome shotgun (WGS) entry which is preliminary data.</text>
</comment>
<proteinExistence type="predicted"/>